<feature type="non-terminal residue" evidence="1">
    <location>
        <position position="1"/>
    </location>
</feature>
<reference evidence="1 2" key="1">
    <citation type="submission" date="2021-06" db="EMBL/GenBank/DDBJ databases">
        <authorList>
            <person name="Kallberg Y."/>
            <person name="Tangrot J."/>
            <person name="Rosling A."/>
        </authorList>
    </citation>
    <scope>NUCLEOTIDE SEQUENCE [LARGE SCALE GENOMIC DNA]</scope>
    <source>
        <strain evidence="1 2">120-4 pot B 10/14</strain>
    </source>
</reference>
<sequence>NNIISQIQLTKSSNKSETIDNKSDYNKLIPSSKFWSDSEITSLIFYLADIFDLYCKNKTKFYSIAANKIGNNKTSTQ</sequence>
<keyword evidence="2" id="KW-1185">Reference proteome</keyword>
<organism evidence="1 2">
    <name type="scientific">Gigaspora margarita</name>
    <dbReference type="NCBI Taxonomy" id="4874"/>
    <lineage>
        <taxon>Eukaryota</taxon>
        <taxon>Fungi</taxon>
        <taxon>Fungi incertae sedis</taxon>
        <taxon>Mucoromycota</taxon>
        <taxon>Glomeromycotina</taxon>
        <taxon>Glomeromycetes</taxon>
        <taxon>Diversisporales</taxon>
        <taxon>Gigasporaceae</taxon>
        <taxon>Gigaspora</taxon>
    </lineage>
</organism>
<accession>A0ABN7XAR3</accession>
<dbReference type="Proteomes" id="UP000789901">
    <property type="component" value="Unassembled WGS sequence"/>
</dbReference>
<evidence type="ECO:0000313" key="1">
    <source>
        <dbReference type="EMBL" id="CAG8850752.1"/>
    </source>
</evidence>
<protein>
    <submittedName>
        <fullName evidence="1">25774_t:CDS:1</fullName>
    </submittedName>
</protein>
<gene>
    <name evidence="1" type="ORF">GMARGA_LOCUS40382</name>
</gene>
<dbReference type="EMBL" id="CAJVQB010102645">
    <property type="protein sequence ID" value="CAG8850752.1"/>
    <property type="molecule type" value="Genomic_DNA"/>
</dbReference>
<comment type="caution">
    <text evidence="1">The sequence shown here is derived from an EMBL/GenBank/DDBJ whole genome shotgun (WGS) entry which is preliminary data.</text>
</comment>
<feature type="non-terminal residue" evidence="1">
    <location>
        <position position="77"/>
    </location>
</feature>
<proteinExistence type="predicted"/>
<name>A0ABN7XAR3_GIGMA</name>
<evidence type="ECO:0000313" key="2">
    <source>
        <dbReference type="Proteomes" id="UP000789901"/>
    </source>
</evidence>